<dbReference type="EMBL" id="CYZI01000008">
    <property type="protein sequence ID" value="CUO32438.1"/>
    <property type="molecule type" value="Genomic_DNA"/>
</dbReference>
<evidence type="ECO:0000313" key="1">
    <source>
        <dbReference type="EMBL" id="CUO32438.1"/>
    </source>
</evidence>
<gene>
    <name evidence="1" type="ORF">ERS852457_01759</name>
</gene>
<protein>
    <submittedName>
        <fullName evidence="1">Uncharacterized protein</fullName>
    </submittedName>
</protein>
<sequence length="38" mass="4388">MTVLWISFAALYALGMLWLAYQIRTAPSDLDLWGEEIE</sequence>
<proteinExistence type="predicted"/>
<organism evidence="1 2">
    <name type="scientific">Phocaeicola vulgatus</name>
    <name type="common">Bacteroides vulgatus</name>
    <dbReference type="NCBI Taxonomy" id="821"/>
    <lineage>
        <taxon>Bacteria</taxon>
        <taxon>Pseudomonadati</taxon>
        <taxon>Bacteroidota</taxon>
        <taxon>Bacteroidia</taxon>
        <taxon>Bacteroidales</taxon>
        <taxon>Bacteroidaceae</taxon>
        <taxon>Phocaeicola</taxon>
    </lineage>
</organism>
<reference evidence="1 2" key="1">
    <citation type="submission" date="2015-09" db="EMBL/GenBank/DDBJ databases">
        <authorList>
            <consortium name="Pathogen Informatics"/>
        </authorList>
    </citation>
    <scope>NUCLEOTIDE SEQUENCE [LARGE SCALE GENOMIC DNA]</scope>
    <source>
        <strain evidence="1 2">2789STDY5834842</strain>
    </source>
</reference>
<dbReference type="AlphaFoldDB" id="A0A174K5V4"/>
<accession>A0A174K5V4</accession>
<name>A0A174K5V4_PHOVU</name>
<dbReference type="Proteomes" id="UP000095333">
    <property type="component" value="Unassembled WGS sequence"/>
</dbReference>
<evidence type="ECO:0000313" key="2">
    <source>
        <dbReference type="Proteomes" id="UP000095333"/>
    </source>
</evidence>